<evidence type="ECO:0000313" key="3">
    <source>
        <dbReference type="RefSeq" id="XP_026685872.1"/>
    </source>
</evidence>
<sequence>MFYHDNVKTPPVNFYYKFSTTKDRKAPAEMAIFNCVDQLVAQDKKDTILTTITSVLDNSNPLLINYDIVLYVLAKCLQLVQQDPKAKLPSTTIIEFRTKVLELAVDRVAGQNSERFLMFVLYMLNFSPKSLRPDAVRKQLQKWYMGKESDQLVVLVAKCSVYQGLSHANVLKLIHFDVFHQSPDKKLALYAIAFGFAYVSHRLISGKFLATPRVPPFVTSDDCFDKASDKVKTIVKDVAVVRCNTSHQKVVAAAVKTHSLGIESVCPKFAKSFKVNTACLEGMTQRGLLQSMHRLRKDNVLSSEDHAIVDESTTCGTYVKQLGASPVTEPPLHPAEVLAAYAEYVLAPVTKMASFQKKAVKPPPSEGGGGDQAQEKSEDETPVLTAKAPEPAIVSALQELYKSSFSNLKTHDSLKISVCLDLQPRFESQPCRDYRPLSGSHVAVLVLESLLRMVDYKMDNIRLVGFKDAKVRPIVRLKTHNCGV</sequence>
<dbReference type="SUPFAM" id="SSF140864">
    <property type="entry name" value="TROVE domain-like"/>
    <property type="match status" value="1"/>
</dbReference>
<proteinExistence type="predicted"/>
<accession>A0A3Q0JBI5</accession>
<dbReference type="AlphaFoldDB" id="A0A3Q0JBI5"/>
<evidence type="ECO:0000256" key="1">
    <source>
        <dbReference type="SAM" id="MobiDB-lite"/>
    </source>
</evidence>
<dbReference type="PANTHER" id="PTHR14202">
    <property type="entry name" value="60 KDA RIBONUCLEOPROTEIN SSA/RO"/>
    <property type="match status" value="1"/>
</dbReference>
<gene>
    <name evidence="3" type="primary">LOC103518186</name>
</gene>
<dbReference type="InterPro" id="IPR040322">
    <property type="entry name" value="TROVE2"/>
</dbReference>
<dbReference type="InterPro" id="IPR037214">
    <property type="entry name" value="TROVE_dom_sf"/>
</dbReference>
<feature type="region of interest" description="Disordered" evidence="1">
    <location>
        <begin position="357"/>
        <end position="383"/>
    </location>
</feature>
<dbReference type="GO" id="GO:1990904">
    <property type="term" value="C:ribonucleoprotein complex"/>
    <property type="evidence" value="ECO:0007669"/>
    <property type="project" value="TreeGrafter"/>
</dbReference>
<dbReference type="Proteomes" id="UP000079169">
    <property type="component" value="Unplaced"/>
</dbReference>
<dbReference type="GeneID" id="103518186"/>
<reference evidence="3" key="1">
    <citation type="submission" date="2025-08" db="UniProtKB">
        <authorList>
            <consortium name="RefSeq"/>
        </authorList>
    </citation>
    <scope>IDENTIFICATION</scope>
</reference>
<name>A0A3Q0JBI5_DIACI</name>
<evidence type="ECO:0000313" key="2">
    <source>
        <dbReference type="Proteomes" id="UP000079169"/>
    </source>
</evidence>
<dbReference type="GO" id="GO:0003723">
    <property type="term" value="F:RNA binding"/>
    <property type="evidence" value="ECO:0007669"/>
    <property type="project" value="InterPro"/>
</dbReference>
<dbReference type="PANTHER" id="PTHR14202:SF0">
    <property type="entry name" value="RNA-BINDING PROTEIN RO60"/>
    <property type="match status" value="1"/>
</dbReference>
<keyword evidence="2" id="KW-1185">Reference proteome</keyword>
<dbReference type="RefSeq" id="XP_026685872.1">
    <property type="nucleotide sequence ID" value="XM_026830071.1"/>
</dbReference>
<dbReference type="KEGG" id="dci:103518186"/>
<protein>
    <submittedName>
        <fullName evidence="3">Uncharacterized protein LOC103518186</fullName>
    </submittedName>
</protein>
<dbReference type="PaxDb" id="121845-A0A3Q0JBI5"/>
<organism evidence="2 3">
    <name type="scientific">Diaphorina citri</name>
    <name type="common">Asian citrus psyllid</name>
    <dbReference type="NCBI Taxonomy" id="121845"/>
    <lineage>
        <taxon>Eukaryota</taxon>
        <taxon>Metazoa</taxon>
        <taxon>Ecdysozoa</taxon>
        <taxon>Arthropoda</taxon>
        <taxon>Hexapoda</taxon>
        <taxon>Insecta</taxon>
        <taxon>Pterygota</taxon>
        <taxon>Neoptera</taxon>
        <taxon>Paraneoptera</taxon>
        <taxon>Hemiptera</taxon>
        <taxon>Sternorrhyncha</taxon>
        <taxon>Psylloidea</taxon>
        <taxon>Psyllidae</taxon>
        <taxon>Diaphorininae</taxon>
        <taxon>Diaphorina</taxon>
    </lineage>
</organism>